<gene>
    <name evidence="3" type="ORF">MANY_02910</name>
</gene>
<evidence type="ECO:0000313" key="3">
    <source>
        <dbReference type="EMBL" id="BBZ74954.1"/>
    </source>
</evidence>
<feature type="signal peptide" evidence="1">
    <location>
        <begin position="1"/>
        <end position="23"/>
    </location>
</feature>
<name>A0A6N4W4G1_9MYCO</name>
<evidence type="ECO:0000313" key="4">
    <source>
        <dbReference type="Proteomes" id="UP000467249"/>
    </source>
</evidence>
<dbReference type="InterPro" id="IPR012347">
    <property type="entry name" value="Ferritin-like"/>
</dbReference>
<protein>
    <submittedName>
        <fullName evidence="3">DUF305 domain-containing protein</fullName>
    </submittedName>
</protein>
<accession>A0A6N4W4G1</accession>
<dbReference type="PANTHER" id="PTHR36933:SF1">
    <property type="entry name" value="SLL0788 PROTEIN"/>
    <property type="match status" value="1"/>
</dbReference>
<dbReference type="RefSeq" id="WP_163802579.1">
    <property type="nucleotide sequence ID" value="NZ_AP022620.1"/>
</dbReference>
<dbReference type="AlphaFoldDB" id="A0A6N4W4G1"/>
<feature type="chain" id="PRO_5038491356" evidence="1">
    <location>
        <begin position="24"/>
        <end position="221"/>
    </location>
</feature>
<dbReference type="PANTHER" id="PTHR36933">
    <property type="entry name" value="SLL0788 PROTEIN"/>
    <property type="match status" value="1"/>
</dbReference>
<evidence type="ECO:0000259" key="2">
    <source>
        <dbReference type="Pfam" id="PF03713"/>
    </source>
</evidence>
<dbReference type="Proteomes" id="UP000467249">
    <property type="component" value="Chromosome"/>
</dbReference>
<sequence length="221" mass="22782">MNTRSVTVAGVAMAALITLTACGGAGKTTATGSAPASASAAASSTAPNTAAHNNSDVMFTQQMIPHHQQAIEMSDDILGKQGIDPRVVTLANQIKAAQGPEIQQMQGWLAQWGVSSMPMTPGGGMDDMPGMPGMPGHDMGDMGAGMGMMSQADMAALREAQGTAASRLFLTQMIQHHQGAIIMAQKEIGAGEYPATVALAKSIAQSQQKEIDQMNTILSSL</sequence>
<dbReference type="EMBL" id="AP022620">
    <property type="protein sequence ID" value="BBZ74954.1"/>
    <property type="molecule type" value="Genomic_DNA"/>
</dbReference>
<dbReference type="KEGG" id="many:MANY_02910"/>
<organism evidence="3 4">
    <name type="scientific">Mycolicibacterium anyangense</name>
    <dbReference type="NCBI Taxonomy" id="1431246"/>
    <lineage>
        <taxon>Bacteria</taxon>
        <taxon>Bacillati</taxon>
        <taxon>Actinomycetota</taxon>
        <taxon>Actinomycetes</taxon>
        <taxon>Mycobacteriales</taxon>
        <taxon>Mycobacteriaceae</taxon>
        <taxon>Mycolicibacterium</taxon>
    </lineage>
</organism>
<proteinExistence type="predicted"/>
<dbReference type="InterPro" id="IPR005183">
    <property type="entry name" value="DUF305_CopM-like"/>
</dbReference>
<dbReference type="Gene3D" id="1.20.1260.10">
    <property type="match status" value="1"/>
</dbReference>
<feature type="domain" description="DUF305" evidence="2">
    <location>
        <begin position="56"/>
        <end position="218"/>
    </location>
</feature>
<keyword evidence="4" id="KW-1185">Reference proteome</keyword>
<reference evidence="3 4" key="1">
    <citation type="journal article" date="2019" name="Emerg. Microbes Infect.">
        <title>Comprehensive subspecies identification of 175 nontuberculous mycobacteria species based on 7547 genomic profiles.</title>
        <authorList>
            <person name="Matsumoto Y."/>
            <person name="Kinjo T."/>
            <person name="Motooka D."/>
            <person name="Nabeya D."/>
            <person name="Jung N."/>
            <person name="Uechi K."/>
            <person name="Horii T."/>
            <person name="Iida T."/>
            <person name="Fujita J."/>
            <person name="Nakamura S."/>
        </authorList>
    </citation>
    <scope>NUCLEOTIDE SEQUENCE [LARGE SCALE GENOMIC DNA]</scope>
    <source>
        <strain evidence="3 4">JCM 30275</strain>
    </source>
</reference>
<dbReference type="Pfam" id="PF03713">
    <property type="entry name" value="DUF305"/>
    <property type="match status" value="1"/>
</dbReference>
<dbReference type="PROSITE" id="PS51257">
    <property type="entry name" value="PROKAR_LIPOPROTEIN"/>
    <property type="match status" value="1"/>
</dbReference>
<keyword evidence="1" id="KW-0732">Signal</keyword>
<evidence type="ECO:0000256" key="1">
    <source>
        <dbReference type="SAM" id="SignalP"/>
    </source>
</evidence>